<dbReference type="KEGG" id="bsed:DN745_15115"/>
<dbReference type="RefSeq" id="WP_111336115.1">
    <property type="nucleotide sequence ID" value="NZ_CP030032.1"/>
</dbReference>
<evidence type="ECO:0000313" key="1">
    <source>
        <dbReference type="EMBL" id="AWV90584.1"/>
    </source>
</evidence>
<evidence type="ECO:0000313" key="2">
    <source>
        <dbReference type="Proteomes" id="UP000249799"/>
    </source>
</evidence>
<dbReference type="Proteomes" id="UP000249799">
    <property type="component" value="Chromosome"/>
</dbReference>
<keyword evidence="2" id="KW-1185">Reference proteome</keyword>
<dbReference type="EMBL" id="CP030032">
    <property type="protein sequence ID" value="AWV90584.1"/>
    <property type="molecule type" value="Genomic_DNA"/>
</dbReference>
<reference evidence="1 2" key="1">
    <citation type="submission" date="2018-06" db="EMBL/GenBank/DDBJ databases">
        <title>Lujinxingia sediminis gen. nov. sp. nov., a new facultative anaerobic member of the class Deltaproteobacteria, and proposal of Lujinxingaceae fam. nov.</title>
        <authorList>
            <person name="Guo L.-Y."/>
            <person name="Li C.-M."/>
            <person name="Wang S."/>
            <person name="Du Z.-J."/>
        </authorList>
    </citation>
    <scope>NUCLEOTIDE SEQUENCE [LARGE SCALE GENOMIC DNA]</scope>
    <source>
        <strain evidence="1 2">FA350</strain>
    </source>
</reference>
<sequence length="152" mass="17145">MLSIALAASSFLQGKRWENTLTLWEPMMESTADLGQAHFMVGTALTHIREYERAAEVFDEGYYVMTQWLTPPTEAAVAFAAIGNNARAYEVLMDILVRTDTPRNRRTDGFFVLLLTNHDLRWPEEDKFKAAADRAARRAYSSDSILLALVIG</sequence>
<proteinExistence type="predicted"/>
<organism evidence="1 2">
    <name type="scientific">Bradymonas sediminis</name>
    <dbReference type="NCBI Taxonomy" id="1548548"/>
    <lineage>
        <taxon>Bacteria</taxon>
        <taxon>Deltaproteobacteria</taxon>
        <taxon>Bradymonadales</taxon>
        <taxon>Bradymonadaceae</taxon>
        <taxon>Bradymonas</taxon>
    </lineage>
</organism>
<protein>
    <submittedName>
        <fullName evidence="1">Uncharacterized protein</fullName>
    </submittedName>
</protein>
<accession>A0A2Z4FPM3</accession>
<dbReference type="AlphaFoldDB" id="A0A2Z4FPM3"/>
<gene>
    <name evidence="1" type="ORF">DN745_15115</name>
</gene>
<name>A0A2Z4FPM3_9DELT</name>